<keyword evidence="1" id="KW-0812">Transmembrane</keyword>
<sequence length="443" mass="50712">MPTIRINKLTDPVVFLHILFFLIIASSSLTYWKMSDYAVNQSWDAYFYKYSDYLDLVPTWEKILKDAFSLVLLLASIYFPRRKILDFSPNINLQRYYLSFILLFFLSLSNLFASRDVTNLTLFTIVAVIRPFLITASLLFFCHKHLNFFYFRIILECVNIIGIIQVYHSFLQRNSAIINNGLDWLHSGSARSVGTFADPNTLGRFLALLIMVNLFMLPPNIIRFFLIISYGIALFFTGSRASLLIIGIFILLFVAIKLSRQSIASTRAKNLTFAFLLTVPLLQFLLLRINLISNRADDTASPLQDGRYHILFNLINRLNPYEFIFGNYLGYGSNALILTGYDGSNFLSDSTPASLIGQFGITGLLLFILIVINLFKQTPRHININNSQDYLVLTGDLLQSRNALSFYLIISCFTTIIFESYAVIPILLGLIFYDNLDLKNIKF</sequence>
<feature type="transmembrane region" description="Helical" evidence="1">
    <location>
        <begin position="12"/>
        <end position="32"/>
    </location>
</feature>
<accession>P72910</accession>
<feature type="transmembrane region" description="Helical" evidence="1">
    <location>
        <begin position="96"/>
        <end position="114"/>
    </location>
</feature>
<reference evidence="2 3" key="2">
    <citation type="journal article" date="1996" name="DNA Res.">
        <title>Sequence analysis of the genome of the unicellular cyanobacterium Synechocystis sp. strain PCC6803. II. Sequence determination of the entire genome and assignment of potential protein-coding regions.</title>
        <authorList>
            <person name="Kaneko T."/>
            <person name="Sato S."/>
            <person name="Kotani H."/>
            <person name="Tanaka A."/>
            <person name="Asamizu E."/>
            <person name="Nakamura Y."/>
            <person name="Miyajima N."/>
            <person name="Hirosawa M."/>
            <person name="Sugiura M."/>
            <person name="Sasamoto S."/>
            <person name="Kimura T."/>
            <person name="Hosouchi T."/>
            <person name="Matsuno A."/>
            <person name="Muraki A."/>
            <person name="Nakazaki N."/>
            <person name="Naruo K."/>
            <person name="Okumura S."/>
            <person name="Shimpo S."/>
            <person name="Takeuchi C."/>
            <person name="Wada T."/>
            <person name="Watanabe A."/>
            <person name="Yamada M."/>
            <person name="Yasuda M."/>
            <person name="Tabata S."/>
        </authorList>
    </citation>
    <scope>NUCLEOTIDE SEQUENCE [LARGE SCALE GENOMIC DNA]</scope>
    <source>
        <strain evidence="3">ATCC 27184 / PCC 6803 / Kazusa</strain>
    </source>
</reference>
<proteinExistence type="predicted"/>
<dbReference type="Proteomes" id="UP000001425">
    <property type="component" value="Chromosome"/>
</dbReference>
<dbReference type="IntAct" id="P72910">
    <property type="interactions" value="1"/>
</dbReference>
<dbReference type="EnsemblBacteria" id="BAA16926">
    <property type="protein sequence ID" value="BAA16926"/>
    <property type="gene ID" value="BAA16926"/>
</dbReference>
<keyword evidence="3" id="KW-1185">Reference proteome</keyword>
<dbReference type="AlphaFoldDB" id="P72910"/>
<evidence type="ECO:0000256" key="1">
    <source>
        <dbReference type="SAM" id="Phobius"/>
    </source>
</evidence>
<gene>
    <name evidence="2" type="ordered locus">slr1074</name>
</gene>
<dbReference type="InParanoid" id="P72910"/>
<keyword evidence="1" id="KW-1133">Transmembrane helix</keyword>
<dbReference type="PIR" id="S74775">
    <property type="entry name" value="S74775"/>
</dbReference>
<evidence type="ECO:0000313" key="3">
    <source>
        <dbReference type="Proteomes" id="UP000001425"/>
    </source>
</evidence>
<feature type="transmembrane region" description="Helical" evidence="1">
    <location>
        <begin position="241"/>
        <end position="259"/>
    </location>
</feature>
<dbReference type="PaxDb" id="1148-1652000"/>
<keyword evidence="1" id="KW-0472">Membrane</keyword>
<reference evidence="2 3" key="1">
    <citation type="journal article" date="1995" name="DNA Res.">
        <title>Sequence analysis of the genome of the unicellular cyanobacterium Synechocystis sp. strain PCC6803. I. Sequence features in the 1 Mb region from map positions 64% to 92% of the genome.</title>
        <authorList>
            <person name="Kaneko T."/>
            <person name="Tanaka A."/>
            <person name="Sato S."/>
            <person name="Kotani H."/>
            <person name="Sazuka T."/>
            <person name="Miyajima N."/>
            <person name="Sugiura M."/>
            <person name="Tabata S."/>
        </authorList>
    </citation>
    <scope>NUCLEOTIDE SEQUENCE [LARGE SCALE GENOMIC DNA]</scope>
    <source>
        <strain evidence="3">ATCC 27184 / PCC 6803 / Kazusa</strain>
    </source>
</reference>
<feature type="transmembrane region" description="Helical" evidence="1">
    <location>
        <begin position="120"/>
        <end position="142"/>
    </location>
</feature>
<feature type="transmembrane region" description="Helical" evidence="1">
    <location>
        <begin position="205"/>
        <end position="235"/>
    </location>
</feature>
<feature type="transmembrane region" description="Helical" evidence="1">
    <location>
        <begin position="406"/>
        <end position="433"/>
    </location>
</feature>
<organism evidence="2 3">
    <name type="scientific">Synechocystis sp. (strain ATCC 27184 / PCC 6803 / Kazusa)</name>
    <dbReference type="NCBI Taxonomy" id="1111708"/>
    <lineage>
        <taxon>Bacteria</taxon>
        <taxon>Bacillati</taxon>
        <taxon>Cyanobacteriota</taxon>
        <taxon>Cyanophyceae</taxon>
        <taxon>Synechococcales</taxon>
        <taxon>Merismopediaceae</taxon>
        <taxon>Synechocystis</taxon>
    </lineage>
</organism>
<protein>
    <submittedName>
        <fullName evidence="2">Slr1074 protein</fullName>
    </submittedName>
</protein>
<name>P72910_SYNY3</name>
<feature type="transmembrane region" description="Helical" evidence="1">
    <location>
        <begin position="63"/>
        <end position="80"/>
    </location>
</feature>
<feature type="transmembrane region" description="Helical" evidence="1">
    <location>
        <begin position="271"/>
        <end position="291"/>
    </location>
</feature>
<dbReference type="STRING" id="1148.gene:10497786"/>
<feature type="transmembrane region" description="Helical" evidence="1">
    <location>
        <begin position="355"/>
        <end position="375"/>
    </location>
</feature>
<dbReference type="EMBL" id="BA000022">
    <property type="protein sequence ID" value="BAA16926.1"/>
    <property type="molecule type" value="Genomic_DNA"/>
</dbReference>
<dbReference type="KEGG" id="syn:slr1074"/>
<evidence type="ECO:0000313" key="2">
    <source>
        <dbReference type="EMBL" id="BAA16926.1"/>
    </source>
</evidence>
<dbReference type="PANTHER" id="PTHR37422">
    <property type="entry name" value="TEICHURONIC ACID BIOSYNTHESIS PROTEIN TUAE"/>
    <property type="match status" value="1"/>
</dbReference>
<dbReference type="PANTHER" id="PTHR37422:SF13">
    <property type="entry name" value="LIPOPOLYSACCHARIDE BIOSYNTHESIS PROTEIN PA4999-RELATED"/>
    <property type="match status" value="1"/>
</dbReference>
<dbReference type="InterPro" id="IPR051533">
    <property type="entry name" value="WaaL-like"/>
</dbReference>